<keyword evidence="2" id="KW-1185">Reference proteome</keyword>
<organism evidence="1 2">
    <name type="scientific">Smallanthus sonchifolius</name>
    <dbReference type="NCBI Taxonomy" id="185202"/>
    <lineage>
        <taxon>Eukaryota</taxon>
        <taxon>Viridiplantae</taxon>
        <taxon>Streptophyta</taxon>
        <taxon>Embryophyta</taxon>
        <taxon>Tracheophyta</taxon>
        <taxon>Spermatophyta</taxon>
        <taxon>Magnoliopsida</taxon>
        <taxon>eudicotyledons</taxon>
        <taxon>Gunneridae</taxon>
        <taxon>Pentapetalae</taxon>
        <taxon>asterids</taxon>
        <taxon>campanulids</taxon>
        <taxon>Asterales</taxon>
        <taxon>Asteraceae</taxon>
        <taxon>Asteroideae</taxon>
        <taxon>Heliantheae alliance</taxon>
        <taxon>Millerieae</taxon>
        <taxon>Smallanthus</taxon>
    </lineage>
</organism>
<accession>A0ACB9ERH9</accession>
<protein>
    <submittedName>
        <fullName evidence="1">Uncharacterized protein</fullName>
    </submittedName>
</protein>
<proteinExistence type="predicted"/>
<dbReference type="EMBL" id="CM042034">
    <property type="protein sequence ID" value="KAI3761225.1"/>
    <property type="molecule type" value="Genomic_DNA"/>
</dbReference>
<evidence type="ECO:0000313" key="1">
    <source>
        <dbReference type="EMBL" id="KAI3761225.1"/>
    </source>
</evidence>
<comment type="caution">
    <text evidence="1">The sequence shown here is derived from an EMBL/GenBank/DDBJ whole genome shotgun (WGS) entry which is preliminary data.</text>
</comment>
<evidence type="ECO:0000313" key="2">
    <source>
        <dbReference type="Proteomes" id="UP001056120"/>
    </source>
</evidence>
<sequence>MYSFLSLHQYSIITHFNSGRWRRRSCAHFRSTNWWLALTISIFQAMFFTWYSFSLNKPPIQPNPISISTISSKILIRIVQNLSRVSCQLLEGPLAGLYTPIL</sequence>
<dbReference type="Proteomes" id="UP001056120">
    <property type="component" value="Linkage Group LG17"/>
</dbReference>
<name>A0ACB9ERH9_9ASTR</name>
<reference evidence="1 2" key="2">
    <citation type="journal article" date="2022" name="Mol. Ecol. Resour.">
        <title>The genomes of chicory, endive, great burdock and yacon provide insights into Asteraceae paleo-polyploidization history and plant inulin production.</title>
        <authorList>
            <person name="Fan W."/>
            <person name="Wang S."/>
            <person name="Wang H."/>
            <person name="Wang A."/>
            <person name="Jiang F."/>
            <person name="Liu H."/>
            <person name="Zhao H."/>
            <person name="Xu D."/>
            <person name="Zhang Y."/>
        </authorList>
    </citation>
    <scope>NUCLEOTIDE SEQUENCE [LARGE SCALE GENOMIC DNA]</scope>
    <source>
        <strain evidence="2">cv. Yunnan</strain>
        <tissue evidence="1">Leaves</tissue>
    </source>
</reference>
<reference evidence="2" key="1">
    <citation type="journal article" date="2022" name="Mol. Ecol. Resour.">
        <title>The genomes of chicory, endive, great burdock and yacon provide insights into Asteraceae palaeo-polyploidization history and plant inulin production.</title>
        <authorList>
            <person name="Fan W."/>
            <person name="Wang S."/>
            <person name="Wang H."/>
            <person name="Wang A."/>
            <person name="Jiang F."/>
            <person name="Liu H."/>
            <person name="Zhao H."/>
            <person name="Xu D."/>
            <person name="Zhang Y."/>
        </authorList>
    </citation>
    <scope>NUCLEOTIDE SEQUENCE [LARGE SCALE GENOMIC DNA]</scope>
    <source>
        <strain evidence="2">cv. Yunnan</strain>
    </source>
</reference>
<gene>
    <name evidence="1" type="ORF">L1987_51637</name>
</gene>